<accession>A0ABQ9FBE8</accession>
<keyword evidence="1" id="KW-0479">Metal-binding</keyword>
<feature type="domain" description="EF-hand" evidence="5">
    <location>
        <begin position="448"/>
        <end position="483"/>
    </location>
</feature>
<protein>
    <recommendedName>
        <fullName evidence="5">EF-hand domain-containing protein</fullName>
    </recommendedName>
</protein>
<dbReference type="InterPro" id="IPR051581">
    <property type="entry name" value="Ca-bind"/>
</dbReference>
<comment type="caution">
    <text evidence="6">The sequence shown here is derived from an EMBL/GenBank/DDBJ whole genome shotgun (WGS) entry which is preliminary data.</text>
</comment>
<evidence type="ECO:0000313" key="7">
    <source>
        <dbReference type="Proteomes" id="UP001217089"/>
    </source>
</evidence>
<keyword evidence="2" id="KW-0677">Repeat</keyword>
<evidence type="ECO:0000259" key="5">
    <source>
        <dbReference type="PROSITE" id="PS50222"/>
    </source>
</evidence>
<feature type="region of interest" description="Disordered" evidence="4">
    <location>
        <begin position="203"/>
        <end position="224"/>
    </location>
</feature>
<evidence type="ECO:0000313" key="6">
    <source>
        <dbReference type="EMBL" id="KAJ8314669.1"/>
    </source>
</evidence>
<dbReference type="PANTHER" id="PTHR34524:SF15">
    <property type="entry name" value="EF-HAND DOMAIN-CONTAINING PROTEIN"/>
    <property type="match status" value="1"/>
</dbReference>
<dbReference type="PROSITE" id="PS50222">
    <property type="entry name" value="EF_HAND_2"/>
    <property type="match status" value="1"/>
</dbReference>
<evidence type="ECO:0000256" key="2">
    <source>
        <dbReference type="ARBA" id="ARBA00022737"/>
    </source>
</evidence>
<gene>
    <name evidence="6" type="ORF">KUTeg_006819</name>
</gene>
<dbReference type="InterPro" id="IPR011992">
    <property type="entry name" value="EF-hand-dom_pair"/>
</dbReference>
<name>A0ABQ9FBE8_TEGGR</name>
<evidence type="ECO:0000256" key="1">
    <source>
        <dbReference type="ARBA" id="ARBA00022723"/>
    </source>
</evidence>
<feature type="region of interest" description="Disordered" evidence="4">
    <location>
        <begin position="1"/>
        <end position="22"/>
    </location>
</feature>
<dbReference type="InterPro" id="IPR002048">
    <property type="entry name" value="EF_hand_dom"/>
</dbReference>
<dbReference type="Proteomes" id="UP001217089">
    <property type="component" value="Unassembled WGS sequence"/>
</dbReference>
<feature type="region of interest" description="Disordered" evidence="4">
    <location>
        <begin position="42"/>
        <end position="92"/>
    </location>
</feature>
<evidence type="ECO:0000256" key="4">
    <source>
        <dbReference type="SAM" id="MobiDB-lite"/>
    </source>
</evidence>
<feature type="compositionally biased region" description="Basic and acidic residues" evidence="4">
    <location>
        <begin position="208"/>
        <end position="219"/>
    </location>
</feature>
<dbReference type="PANTHER" id="PTHR34524">
    <property type="entry name" value="CALCYPHOSIN"/>
    <property type="match status" value="1"/>
</dbReference>
<keyword evidence="7" id="KW-1185">Reference proteome</keyword>
<feature type="compositionally biased region" description="Low complexity" evidence="4">
    <location>
        <begin position="50"/>
        <end position="69"/>
    </location>
</feature>
<proteinExistence type="predicted"/>
<organism evidence="6 7">
    <name type="scientific">Tegillarca granosa</name>
    <name type="common">Malaysian cockle</name>
    <name type="synonym">Anadara granosa</name>
    <dbReference type="NCBI Taxonomy" id="220873"/>
    <lineage>
        <taxon>Eukaryota</taxon>
        <taxon>Metazoa</taxon>
        <taxon>Spiralia</taxon>
        <taxon>Lophotrochozoa</taxon>
        <taxon>Mollusca</taxon>
        <taxon>Bivalvia</taxon>
        <taxon>Autobranchia</taxon>
        <taxon>Pteriomorphia</taxon>
        <taxon>Arcoida</taxon>
        <taxon>Arcoidea</taxon>
        <taxon>Arcidae</taxon>
        <taxon>Tegillarca</taxon>
    </lineage>
</organism>
<dbReference type="Gene3D" id="1.10.238.10">
    <property type="entry name" value="EF-hand"/>
    <property type="match status" value="1"/>
</dbReference>
<evidence type="ECO:0000256" key="3">
    <source>
        <dbReference type="ARBA" id="ARBA00022837"/>
    </source>
</evidence>
<reference evidence="6 7" key="1">
    <citation type="submission" date="2022-12" db="EMBL/GenBank/DDBJ databases">
        <title>Chromosome-level genome of Tegillarca granosa.</title>
        <authorList>
            <person name="Kim J."/>
        </authorList>
    </citation>
    <scope>NUCLEOTIDE SEQUENCE [LARGE SCALE GENOMIC DNA]</scope>
    <source>
        <strain evidence="6">Teg-2019</strain>
        <tissue evidence="6">Adductor muscle</tissue>
    </source>
</reference>
<sequence length="544" mass="62902">MGVETPIHTHSRPQSRPQGVPALNLNCFTKDEKPVIPIEISDYPLDSARSGTSTVSWGTSVSSARSYRPSSRREDTTPKYRQPSGKSSRPEFVPGLHLGYEEQSKPRVAPPKQDDVYREVAAIKNKTYGEIRAEVEAEYRNEESSEEEDVETDYLDQNWTKRHTYSTNQMLKKMDAEELLEYNKKQKLIETVLVDQLSRAVISDPEQDEKSRRPGDSARRGRGSHRYLHDSKVRTHSSATENLLSRRVRFGARILTRNGHDAMRELTGFYFEADKTLTIYEFRQFGKSAKALPFISREGQHTLPDTLKKQKEIYFRITNVDEEEKQKLMLEDVKPSHREKVYTQLHMQNKKEIQTRMIMKEIQDSVRSKLRKRGIKTVTGLGRYYRKEDTSGTGVLYRYALEKGLYQYHIDLSTEKLDFIFETLDPEEEGQLDYGLYMFGVIGRMNEFRKMFVLKAFKKIDTGKRGKITLNEIKKFFNASFRPVTNTGETPGVGALQAFIEAVQASPSQEEVSFVEFEEYYEGLSISIYDDTDFATVLHNTWNI</sequence>
<keyword evidence="3" id="KW-0106">Calcium</keyword>
<dbReference type="SUPFAM" id="SSF47473">
    <property type="entry name" value="EF-hand"/>
    <property type="match status" value="1"/>
</dbReference>
<dbReference type="EMBL" id="JARBDR010000337">
    <property type="protein sequence ID" value="KAJ8314669.1"/>
    <property type="molecule type" value="Genomic_DNA"/>
</dbReference>